<dbReference type="RefSeq" id="WP_049743687.1">
    <property type="nucleotide sequence ID" value="NZ_CP012150.1"/>
</dbReference>
<accession>A0A0K0X1I7</accession>
<dbReference type="KEGG" id="mgo:AFA91_04575"/>
<protein>
    <recommendedName>
        <fullName evidence="3">ESX-1 secretion-associated protein</fullName>
    </recommendedName>
</protein>
<name>A0A0K0X1I7_MYCGD</name>
<dbReference type="Pfam" id="PF10824">
    <property type="entry name" value="T7SS_ESX_EspC"/>
    <property type="match status" value="1"/>
</dbReference>
<dbReference type="EMBL" id="CP012150">
    <property type="protein sequence ID" value="AKS31279.1"/>
    <property type="molecule type" value="Genomic_DNA"/>
</dbReference>
<evidence type="ECO:0000313" key="2">
    <source>
        <dbReference type="Proteomes" id="UP000062255"/>
    </source>
</evidence>
<gene>
    <name evidence="1" type="ORF">AFA91_04575</name>
</gene>
<evidence type="ECO:0000313" key="1">
    <source>
        <dbReference type="EMBL" id="AKS31279.1"/>
    </source>
</evidence>
<sequence length="107" mass="11425">MSNDHEKNLTVLTDHIRKLSTVHDKAIGQIDGANRSMTENGNNMWESHGVICALTNMAVADAVEARKAAGGALRRVSVELAEKLRAAATNYDNTDSTEAGNIDTCGV</sequence>
<organism evidence="1 2">
    <name type="scientific">Mycolicibacterium goodii</name>
    <name type="common">Mycobacterium goodii</name>
    <dbReference type="NCBI Taxonomy" id="134601"/>
    <lineage>
        <taxon>Bacteria</taxon>
        <taxon>Bacillati</taxon>
        <taxon>Actinomycetota</taxon>
        <taxon>Actinomycetes</taxon>
        <taxon>Mycobacteriales</taxon>
        <taxon>Mycobacteriaceae</taxon>
        <taxon>Mycolicibacterium</taxon>
    </lineage>
</organism>
<dbReference type="PATRIC" id="fig|134601.6.peg.948"/>
<dbReference type="GO" id="GO:0009306">
    <property type="term" value="P:protein secretion"/>
    <property type="evidence" value="ECO:0007669"/>
    <property type="project" value="InterPro"/>
</dbReference>
<dbReference type="Proteomes" id="UP000062255">
    <property type="component" value="Chromosome"/>
</dbReference>
<dbReference type="OrthoDB" id="4628985at2"/>
<proteinExistence type="predicted"/>
<dbReference type="InterPro" id="IPR022536">
    <property type="entry name" value="EspC"/>
</dbReference>
<reference evidence="1 2" key="1">
    <citation type="submission" date="2015-07" db="EMBL/GenBank/DDBJ databases">
        <title>Complete genome sequence of Mycobacterium goodii X7B, a facultative thermophilic biodesulfurizing bacterium.</title>
        <authorList>
            <person name="Yu B."/>
            <person name="Li F."/>
            <person name="Xu P."/>
        </authorList>
    </citation>
    <scope>NUCLEOTIDE SEQUENCE [LARGE SCALE GENOMIC DNA]</scope>
    <source>
        <strain evidence="1 2">X7B</strain>
    </source>
</reference>
<evidence type="ECO:0008006" key="3">
    <source>
        <dbReference type="Google" id="ProtNLM"/>
    </source>
</evidence>
<dbReference type="AlphaFoldDB" id="A0A0K0X1I7"/>